<organism evidence="1 2">
    <name type="scientific">Stephania japonica</name>
    <dbReference type="NCBI Taxonomy" id="461633"/>
    <lineage>
        <taxon>Eukaryota</taxon>
        <taxon>Viridiplantae</taxon>
        <taxon>Streptophyta</taxon>
        <taxon>Embryophyta</taxon>
        <taxon>Tracheophyta</taxon>
        <taxon>Spermatophyta</taxon>
        <taxon>Magnoliopsida</taxon>
        <taxon>Ranunculales</taxon>
        <taxon>Menispermaceae</taxon>
        <taxon>Menispermoideae</taxon>
        <taxon>Cissampelideae</taxon>
        <taxon>Stephania</taxon>
    </lineage>
</organism>
<dbReference type="AlphaFoldDB" id="A0AAP0PSR4"/>
<proteinExistence type="predicted"/>
<dbReference type="Proteomes" id="UP001417504">
    <property type="component" value="Unassembled WGS sequence"/>
</dbReference>
<keyword evidence="2" id="KW-1185">Reference proteome</keyword>
<evidence type="ECO:0000313" key="1">
    <source>
        <dbReference type="EMBL" id="KAK9155183.1"/>
    </source>
</evidence>
<name>A0AAP0PSR4_9MAGN</name>
<reference evidence="1 2" key="1">
    <citation type="submission" date="2024-01" db="EMBL/GenBank/DDBJ databases">
        <title>Genome assemblies of Stephania.</title>
        <authorList>
            <person name="Yang L."/>
        </authorList>
    </citation>
    <scope>NUCLEOTIDE SEQUENCE [LARGE SCALE GENOMIC DNA]</scope>
    <source>
        <strain evidence="1">QJT</strain>
        <tissue evidence="1">Leaf</tissue>
    </source>
</reference>
<comment type="caution">
    <text evidence="1">The sequence shown here is derived from an EMBL/GenBank/DDBJ whole genome shotgun (WGS) entry which is preliminary data.</text>
</comment>
<gene>
    <name evidence="1" type="ORF">Sjap_002663</name>
</gene>
<evidence type="ECO:0000313" key="2">
    <source>
        <dbReference type="Proteomes" id="UP001417504"/>
    </source>
</evidence>
<dbReference type="EMBL" id="JBBNAE010000001">
    <property type="protein sequence ID" value="KAK9155183.1"/>
    <property type="molecule type" value="Genomic_DNA"/>
</dbReference>
<protein>
    <submittedName>
        <fullName evidence="1">Uncharacterized protein</fullName>
    </submittedName>
</protein>
<accession>A0AAP0PSR4</accession>
<sequence length="70" mass="8267">MNTKVGRTNSNFEITNRLRKLLVISLPPTEHHAHSFFKKTLQVNESTKEKKEVDEANKFFFNSDMRKNDE</sequence>